<feature type="transmembrane region" description="Helical" evidence="1">
    <location>
        <begin position="43"/>
        <end position="69"/>
    </location>
</feature>
<reference evidence="3" key="1">
    <citation type="journal article" date="2019" name="Int. J. Syst. Evol. Microbiol.">
        <title>The Global Catalogue of Microorganisms (GCM) 10K type strain sequencing project: providing services to taxonomists for standard genome sequencing and annotation.</title>
        <authorList>
            <consortium name="The Broad Institute Genomics Platform"/>
            <consortium name="The Broad Institute Genome Sequencing Center for Infectious Disease"/>
            <person name="Wu L."/>
            <person name="Ma J."/>
        </authorList>
    </citation>
    <scope>NUCLEOTIDE SEQUENCE [LARGE SCALE GENOMIC DNA]</scope>
    <source>
        <strain evidence="3">CGMCC 4.7106</strain>
    </source>
</reference>
<gene>
    <name evidence="2" type="ORF">ACFSSA_12120</name>
</gene>
<evidence type="ECO:0008006" key="4">
    <source>
        <dbReference type="Google" id="ProtNLM"/>
    </source>
</evidence>
<evidence type="ECO:0000256" key="1">
    <source>
        <dbReference type="SAM" id="Phobius"/>
    </source>
</evidence>
<dbReference type="RefSeq" id="WP_386820708.1">
    <property type="nucleotide sequence ID" value="NZ_JBHUIT010000027.1"/>
</dbReference>
<proteinExistence type="predicted"/>
<organism evidence="2 3">
    <name type="scientific">Luteolibacter algae</name>
    <dbReference type="NCBI Taxonomy" id="454151"/>
    <lineage>
        <taxon>Bacteria</taxon>
        <taxon>Pseudomonadati</taxon>
        <taxon>Verrucomicrobiota</taxon>
        <taxon>Verrucomicrobiia</taxon>
        <taxon>Verrucomicrobiales</taxon>
        <taxon>Verrucomicrobiaceae</taxon>
        <taxon>Luteolibacter</taxon>
    </lineage>
</organism>
<comment type="caution">
    <text evidence="2">The sequence shown here is derived from an EMBL/GenBank/DDBJ whole genome shotgun (WGS) entry which is preliminary data.</text>
</comment>
<protein>
    <recommendedName>
        <fullName evidence="4">Dicarboxylate transport domain-containing protein</fullName>
    </recommendedName>
</protein>
<evidence type="ECO:0000313" key="2">
    <source>
        <dbReference type="EMBL" id="MFD2257421.1"/>
    </source>
</evidence>
<dbReference type="EMBL" id="JBHUIT010000027">
    <property type="protein sequence ID" value="MFD2257421.1"/>
    <property type="molecule type" value="Genomic_DNA"/>
</dbReference>
<sequence length="535" mass="59591">MTGQSESEQLQNFYERLGHWVSKQGFWFQLRYSLSNRSGDGAFGYHMMALLSRIGLFLVLIGFGIWLFLFTQFGSERFHTKLGEDFRSGFAAKEVEISGISHKQGKLSINRLAMTGEKETFFTKFQVKNLNCQMNMLDQFRSSWEPGLIEISEASVSLRAGADTDASAQAIADVLFQKSGYAKFDTVVVKKVSLNWGYSARTKGRISSSRMSALRLEDGWRLNFKGGYFSQSWLKKLQIKELQIAVSEKGLVFEKALFSKGNGVVSLADLKIKAGMQPEINGHVNLRDVSLASILPIATAEYLEGKISGEFSAFGSINSTAGVGFAGEVSLTDGNFIQLRDELPLLKALSVVDAYNNYRRVIFDEGGFHLKTYDGTATISHLQLKADELFAVNGELTVRLPVDNVAVALDPEFAAMKAELNLDSDSDFTLANASADKKTEEPANSKTSLFEKIDQAAELQLMQEKQTEAQNTQYTYEGRVTISLARNAFDRAPRLLKLHPVSAESKRIEIEVPIQGRLEEITMEKADDFYKYGAR</sequence>
<dbReference type="Proteomes" id="UP001597375">
    <property type="component" value="Unassembled WGS sequence"/>
</dbReference>
<accession>A0ABW5DCM1</accession>
<keyword evidence="1" id="KW-0472">Membrane</keyword>
<name>A0ABW5DCM1_9BACT</name>
<keyword evidence="1" id="KW-0812">Transmembrane</keyword>
<evidence type="ECO:0000313" key="3">
    <source>
        <dbReference type="Proteomes" id="UP001597375"/>
    </source>
</evidence>
<keyword evidence="3" id="KW-1185">Reference proteome</keyword>
<keyword evidence="1" id="KW-1133">Transmembrane helix</keyword>